<protein>
    <recommendedName>
        <fullName evidence="3">HNH domain-containing protein</fullName>
    </recommendedName>
</protein>
<evidence type="ECO:0000313" key="2">
    <source>
        <dbReference type="Proteomes" id="UP000000939"/>
    </source>
</evidence>
<dbReference type="RefSeq" id="WP_013134810.1">
    <property type="nucleotide sequence ID" value="NC_014166.1"/>
</dbReference>
<accession>D5V383</accession>
<dbReference type="eggNOG" id="COG1403">
    <property type="taxonomic scope" value="Bacteria"/>
</dbReference>
<dbReference type="STRING" id="572480.Arnit_1002"/>
<evidence type="ECO:0000313" key="1">
    <source>
        <dbReference type="EMBL" id="ADG92665.1"/>
    </source>
</evidence>
<reference evidence="1 2" key="1">
    <citation type="journal article" date="2010" name="Stand. Genomic Sci.">
        <title>Complete genome sequence of Arcobacter nitrofigilis type strain (CI).</title>
        <authorList>
            <person name="Pati A."/>
            <person name="Gronow S."/>
            <person name="Lapidus A."/>
            <person name="Copeland A."/>
            <person name="Glavina Del Rio T."/>
            <person name="Nolan M."/>
            <person name="Lucas S."/>
            <person name="Tice H."/>
            <person name="Cheng J.F."/>
            <person name="Han C."/>
            <person name="Chertkov O."/>
            <person name="Bruce D."/>
            <person name="Tapia R."/>
            <person name="Goodwin L."/>
            <person name="Pitluck S."/>
            <person name="Liolios K."/>
            <person name="Ivanova N."/>
            <person name="Mavromatis K."/>
            <person name="Chen A."/>
            <person name="Palaniappan K."/>
            <person name="Land M."/>
            <person name="Hauser L."/>
            <person name="Chang Y.J."/>
            <person name="Jeffries C.D."/>
            <person name="Detter J.C."/>
            <person name="Rohde M."/>
            <person name="Goker M."/>
            <person name="Bristow J."/>
            <person name="Eisen J.A."/>
            <person name="Markowitz V."/>
            <person name="Hugenholtz P."/>
            <person name="Klenk H.P."/>
            <person name="Kyrpides N.C."/>
        </authorList>
    </citation>
    <scope>NUCLEOTIDE SEQUENCE [LARGE SCALE GENOMIC DNA]</scope>
    <source>
        <strain evidence="2">ATCC 33309 / DSM 7299 / CCUG 15893 / LMG 7604 / NCTC 12251 / CI</strain>
    </source>
</reference>
<gene>
    <name evidence="1" type="ordered locus">Arnit_1002</name>
</gene>
<dbReference type="Gene3D" id="3.30.40.220">
    <property type="match status" value="1"/>
</dbReference>
<name>D5V383_ARCNC</name>
<dbReference type="EMBL" id="CP001999">
    <property type="protein sequence ID" value="ADG92665.1"/>
    <property type="molecule type" value="Genomic_DNA"/>
</dbReference>
<sequence precursor="true">MANKERCIEDIFIELYCFEQLKYLEIEKELNISRSEVQQLYDSCKERISDMQIIKRKYNNKKDLEEFKFSDFKEFYNWYKRQPNNCCYCGITQEDAIKSKVYDNLKRKTRGISLEIERVITFPKKDNVYSVSNCRLACHVCNNAKSDFFTVEDFKLIAKGINNFWSNKLGKRIVFPPEVYETFNKESNDK</sequence>
<organism evidence="1 2">
    <name type="scientific">Arcobacter nitrofigilis (strain ATCC 33309 / DSM 7299 / CCUG 15893 / LMG 7604 / NCTC 12251 / CI)</name>
    <name type="common">Campylobacter nitrofigilis</name>
    <dbReference type="NCBI Taxonomy" id="572480"/>
    <lineage>
        <taxon>Bacteria</taxon>
        <taxon>Pseudomonadati</taxon>
        <taxon>Campylobacterota</taxon>
        <taxon>Epsilonproteobacteria</taxon>
        <taxon>Campylobacterales</taxon>
        <taxon>Arcobacteraceae</taxon>
        <taxon>Arcobacter</taxon>
    </lineage>
</organism>
<keyword evidence="2" id="KW-1185">Reference proteome</keyword>
<dbReference type="OrthoDB" id="839292at2"/>
<dbReference type="AlphaFoldDB" id="D5V383"/>
<dbReference type="KEGG" id="ant:Arnit_1002"/>
<evidence type="ECO:0008006" key="3">
    <source>
        <dbReference type="Google" id="ProtNLM"/>
    </source>
</evidence>
<dbReference type="HOGENOM" id="CLU_1250092_0_0_7"/>
<proteinExistence type="predicted"/>
<dbReference type="Proteomes" id="UP000000939">
    <property type="component" value="Chromosome"/>
</dbReference>